<sequence>VLLGLVLKRVTGADPGRALTFEEVGYLGGGPVRAAEVAVAALVAENRARVSGATAAAGPRNRDGAVDRPPGVPAGPAGRAARPRRAAG</sequence>
<evidence type="ECO:0000256" key="1">
    <source>
        <dbReference type="SAM" id="MobiDB-lite"/>
    </source>
</evidence>
<protein>
    <submittedName>
        <fullName evidence="2">Uncharacterized protein</fullName>
    </submittedName>
</protein>
<gene>
    <name evidence="2" type="ORF">J7S33_07635</name>
</gene>
<proteinExistence type="predicted"/>
<feature type="non-terminal residue" evidence="2">
    <location>
        <position position="88"/>
    </location>
</feature>
<accession>A0A8T8I3X6</accession>
<evidence type="ECO:0000313" key="2">
    <source>
        <dbReference type="EMBL" id="QTR04694.1"/>
    </source>
</evidence>
<organism evidence="2 3">
    <name type="scientific">Saccharothrix algeriensis</name>
    <dbReference type="NCBI Taxonomy" id="173560"/>
    <lineage>
        <taxon>Bacteria</taxon>
        <taxon>Bacillati</taxon>
        <taxon>Actinomycetota</taxon>
        <taxon>Actinomycetes</taxon>
        <taxon>Pseudonocardiales</taxon>
        <taxon>Pseudonocardiaceae</taxon>
        <taxon>Saccharothrix</taxon>
    </lineage>
</organism>
<dbReference type="AlphaFoldDB" id="A0A8T8I3X6"/>
<reference evidence="2" key="1">
    <citation type="submission" date="2021-04" db="EMBL/GenBank/DDBJ databases">
        <title>Saccharothrix algeriensis WGS.</title>
        <authorList>
            <person name="Stuskova K."/>
            <person name="Hakalova E."/>
            <person name="Tebbal A.B."/>
            <person name="Eichmeier A."/>
        </authorList>
    </citation>
    <scope>NUCLEOTIDE SEQUENCE</scope>
    <source>
        <strain evidence="2">NRRL B-24137</strain>
    </source>
</reference>
<feature type="non-terminal residue" evidence="2">
    <location>
        <position position="1"/>
    </location>
</feature>
<evidence type="ECO:0000313" key="3">
    <source>
        <dbReference type="Proteomes" id="UP000671828"/>
    </source>
</evidence>
<name>A0A8T8I3X6_9PSEU</name>
<feature type="region of interest" description="Disordered" evidence="1">
    <location>
        <begin position="50"/>
        <end position="88"/>
    </location>
</feature>
<dbReference type="Proteomes" id="UP000671828">
    <property type="component" value="Chromosome"/>
</dbReference>
<dbReference type="EMBL" id="CP072788">
    <property type="protein sequence ID" value="QTR04694.1"/>
    <property type="molecule type" value="Genomic_DNA"/>
</dbReference>